<reference evidence="2" key="1">
    <citation type="submission" date="2020-09" db="EMBL/GenBank/DDBJ databases">
        <title>New species isolated from human feces.</title>
        <authorList>
            <person name="Kitahara M."/>
            <person name="Shigeno Y."/>
            <person name="Shime M."/>
            <person name="Matsumoto Y."/>
            <person name="Nakamura S."/>
            <person name="Motooka D."/>
            <person name="Fukuoka S."/>
            <person name="Nishikawa H."/>
            <person name="Benno Y."/>
        </authorList>
    </citation>
    <scope>NUCLEOTIDE SEQUENCE</scope>
    <source>
        <strain evidence="2">MM35</strain>
        <plasmid evidence="2">pMM35_01</plasmid>
    </source>
</reference>
<sequence length="317" mass="35514">MAKREKKETFRTSIGGQALIEGILMRGPEKQAIVVRAPEGLVTKVEELKLVRDKYPILGLPIIRGVVTFLDSMVKGIKALMFSADYFPDDASAQPSKLDTWLEKHVPAEKLQSVLVGVSLVLSLGLTLLLFMLLPTFVAGLFHAQSALVHNLIEGVIKIAIFLAYLILCSKQKDVHRVFQYHGAEHKTIFCYEAGLPLTVENARIQPRHHPRCGTSFLFVVIVVSILFSSLAFTQVEWQNLWVRIGMHLLLLVPVVGITYEFNRFVGRHDNAVTRVLSAPGMWLQNFTTFEPDDSMLEVAIEALKLVLPDEKGKDAW</sequence>
<dbReference type="RefSeq" id="WP_212821522.1">
    <property type="nucleotide sequence ID" value="NZ_AP023416.1"/>
</dbReference>
<keyword evidence="1" id="KW-0812">Transmembrane</keyword>
<feature type="transmembrane region" description="Helical" evidence="1">
    <location>
        <begin position="241"/>
        <end position="260"/>
    </location>
</feature>
<dbReference type="KEGG" id="vfa:MM35RIKEN_19440"/>
<evidence type="ECO:0000313" key="3">
    <source>
        <dbReference type="Proteomes" id="UP000681343"/>
    </source>
</evidence>
<proteinExistence type="predicted"/>
<dbReference type="AlphaFoldDB" id="A0A810Q0H5"/>
<accession>A0A810Q0H5</accession>
<dbReference type="EMBL" id="AP023416">
    <property type="protein sequence ID" value="BCK79752.1"/>
    <property type="molecule type" value="Genomic_DNA"/>
</dbReference>
<evidence type="ECO:0000256" key="1">
    <source>
        <dbReference type="SAM" id="Phobius"/>
    </source>
</evidence>
<organism evidence="2 3">
    <name type="scientific">Vescimonas fastidiosa</name>
    <dbReference type="NCBI Taxonomy" id="2714353"/>
    <lineage>
        <taxon>Bacteria</taxon>
        <taxon>Bacillati</taxon>
        <taxon>Bacillota</taxon>
        <taxon>Clostridia</taxon>
        <taxon>Eubacteriales</taxon>
        <taxon>Oscillospiraceae</taxon>
        <taxon>Vescimonas</taxon>
    </lineage>
</organism>
<dbReference type="Proteomes" id="UP000681343">
    <property type="component" value="Plasmid pMM35_01"/>
</dbReference>
<feature type="transmembrane region" description="Helical" evidence="1">
    <location>
        <begin position="214"/>
        <end position="235"/>
    </location>
</feature>
<geneLocation type="plasmid" evidence="2 3">
    <name>pMM35_01</name>
</geneLocation>
<feature type="transmembrane region" description="Helical" evidence="1">
    <location>
        <begin position="148"/>
        <end position="168"/>
    </location>
</feature>
<dbReference type="PANTHER" id="PTHR42867">
    <property type="entry name" value="MEMBRANE PROTEIN-RELATED"/>
    <property type="match status" value="1"/>
</dbReference>
<keyword evidence="3" id="KW-1185">Reference proteome</keyword>
<keyword evidence="1" id="KW-1133">Transmembrane helix</keyword>
<feature type="transmembrane region" description="Helical" evidence="1">
    <location>
        <begin position="114"/>
        <end position="142"/>
    </location>
</feature>
<dbReference type="Pfam" id="PF07136">
    <property type="entry name" value="DUF1385"/>
    <property type="match status" value="1"/>
</dbReference>
<protein>
    <submittedName>
        <fullName evidence="2">Membrane protein</fullName>
    </submittedName>
</protein>
<name>A0A810Q0H5_9FIRM</name>
<dbReference type="PANTHER" id="PTHR42867:SF1">
    <property type="entry name" value="MEMBRANE PROTEIN-RELATED"/>
    <property type="match status" value="1"/>
</dbReference>
<gene>
    <name evidence="2" type="ORF">MM35RIKEN_19440</name>
</gene>
<evidence type="ECO:0000313" key="2">
    <source>
        <dbReference type="EMBL" id="BCK79752.1"/>
    </source>
</evidence>
<dbReference type="InterPro" id="IPR010787">
    <property type="entry name" value="DUF1385"/>
</dbReference>
<keyword evidence="2" id="KW-0614">Plasmid</keyword>
<keyword evidence="1" id="KW-0472">Membrane</keyword>